<evidence type="ECO:0000313" key="2">
    <source>
        <dbReference type="EMBL" id="BDE05788.1"/>
    </source>
</evidence>
<keyword evidence="1" id="KW-0472">Membrane</keyword>
<feature type="transmembrane region" description="Helical" evidence="1">
    <location>
        <begin position="21"/>
        <end position="41"/>
    </location>
</feature>
<sequence>MAAATLDGGLVAGVLDASFAVVAYVFVLHAFSLVGVLQYIASGLLGVAAFKGGLATAALGVAVHFFFAFLYAGLYAAAARRFPILIGHAIIAGLSYGIAVWIFMDLIVLPRTGVPQFPFNPALFAAFLVDHAVFVGLPIALATRRRLAA</sequence>
<feature type="transmembrane region" description="Helical" evidence="1">
    <location>
        <begin position="123"/>
        <end position="143"/>
    </location>
</feature>
<dbReference type="AlphaFoldDB" id="A0AAN2C9A7"/>
<accession>A0AAN2C9A7</accession>
<dbReference type="EMBL" id="AP025523">
    <property type="protein sequence ID" value="BDE05788.1"/>
    <property type="molecule type" value="Genomic_DNA"/>
</dbReference>
<evidence type="ECO:0008006" key="4">
    <source>
        <dbReference type="Google" id="ProtNLM"/>
    </source>
</evidence>
<feature type="transmembrane region" description="Helical" evidence="1">
    <location>
        <begin position="53"/>
        <end position="77"/>
    </location>
</feature>
<keyword evidence="1" id="KW-1133">Transmembrane helix</keyword>
<organism evidence="2 3">
    <name type="scientific">Vulcanimicrobium alpinum</name>
    <dbReference type="NCBI Taxonomy" id="3016050"/>
    <lineage>
        <taxon>Bacteria</taxon>
        <taxon>Bacillati</taxon>
        <taxon>Vulcanimicrobiota</taxon>
        <taxon>Vulcanimicrobiia</taxon>
        <taxon>Vulcanimicrobiales</taxon>
        <taxon>Vulcanimicrobiaceae</taxon>
        <taxon>Vulcanimicrobium</taxon>
    </lineage>
</organism>
<dbReference type="RefSeq" id="WP_317996810.1">
    <property type="nucleotide sequence ID" value="NZ_AP025523.1"/>
</dbReference>
<proteinExistence type="predicted"/>
<gene>
    <name evidence="2" type="ORF">WPS_10640</name>
</gene>
<name>A0AAN2C9A7_UNVUL</name>
<reference evidence="2 3" key="1">
    <citation type="journal article" date="2022" name="ISME Commun">
        <title>Vulcanimicrobium alpinus gen. nov. sp. nov., the first cultivated representative of the candidate phylum 'Eremiobacterota', is a metabolically versatile aerobic anoxygenic phototroph.</title>
        <authorList>
            <person name="Yabe S."/>
            <person name="Muto K."/>
            <person name="Abe K."/>
            <person name="Yokota A."/>
            <person name="Staudigel H."/>
            <person name="Tebo B.M."/>
        </authorList>
    </citation>
    <scope>NUCLEOTIDE SEQUENCE [LARGE SCALE GENOMIC DNA]</scope>
    <source>
        <strain evidence="2 3">WC8-2</strain>
    </source>
</reference>
<keyword evidence="3" id="KW-1185">Reference proteome</keyword>
<evidence type="ECO:0000313" key="3">
    <source>
        <dbReference type="Proteomes" id="UP001317532"/>
    </source>
</evidence>
<feature type="transmembrane region" description="Helical" evidence="1">
    <location>
        <begin position="84"/>
        <end position="103"/>
    </location>
</feature>
<evidence type="ECO:0000256" key="1">
    <source>
        <dbReference type="SAM" id="Phobius"/>
    </source>
</evidence>
<dbReference type="Proteomes" id="UP001317532">
    <property type="component" value="Chromosome"/>
</dbReference>
<keyword evidence="1" id="KW-0812">Transmembrane</keyword>
<dbReference type="KEGG" id="vab:WPS_10640"/>
<protein>
    <recommendedName>
        <fullName evidence="4">DUF1440 domain-containing protein</fullName>
    </recommendedName>
</protein>